<keyword evidence="2" id="KW-0175">Coiled coil</keyword>
<feature type="region of interest" description="Disordered" evidence="3">
    <location>
        <begin position="85"/>
        <end position="109"/>
    </location>
</feature>
<evidence type="ECO:0000313" key="6">
    <source>
        <dbReference type="Proteomes" id="UP000063308"/>
    </source>
</evidence>
<evidence type="ECO:0000256" key="3">
    <source>
        <dbReference type="SAM" id="MobiDB-lite"/>
    </source>
</evidence>
<dbReference type="InterPro" id="IPR050813">
    <property type="entry name" value="Sigma-70_Factor"/>
</dbReference>
<gene>
    <name evidence="5" type="ORF">NK6_9436</name>
</gene>
<dbReference type="FunFam" id="1.10.10.10:FF:000285">
    <property type="entry name" value="RNA polymerase sigma factor RpoH"/>
    <property type="match status" value="1"/>
</dbReference>
<dbReference type="Proteomes" id="UP000063308">
    <property type="component" value="Chromosome"/>
</dbReference>
<comment type="similarity">
    <text evidence="1">Belongs to the sigma-70 factor family.</text>
</comment>
<evidence type="ECO:0000259" key="4">
    <source>
        <dbReference type="PROSITE" id="PS00716"/>
    </source>
</evidence>
<dbReference type="Pfam" id="PF04545">
    <property type="entry name" value="Sigma70_r4"/>
    <property type="match status" value="1"/>
</dbReference>
<dbReference type="PROSITE" id="PS00716">
    <property type="entry name" value="SIGMA70_2"/>
    <property type="match status" value="1"/>
</dbReference>
<dbReference type="Gene3D" id="1.10.10.10">
    <property type="entry name" value="Winged helix-like DNA-binding domain superfamily/Winged helix DNA-binding domain"/>
    <property type="match status" value="1"/>
</dbReference>
<dbReference type="InterPro" id="IPR007630">
    <property type="entry name" value="RNA_pol_sigma70_r4"/>
</dbReference>
<dbReference type="EMBL" id="AP014685">
    <property type="protein sequence ID" value="BAR62575.1"/>
    <property type="molecule type" value="Genomic_DNA"/>
</dbReference>
<dbReference type="GO" id="GO:0006352">
    <property type="term" value="P:DNA-templated transcription initiation"/>
    <property type="evidence" value="ECO:0007669"/>
    <property type="project" value="InterPro"/>
</dbReference>
<dbReference type="AlphaFoldDB" id="A0A0E3VXF6"/>
<reference evidence="5 6" key="1">
    <citation type="submission" date="2014-11" db="EMBL/GenBank/DDBJ databases">
        <title>Symbiosis island explosion on the genome of extra-slow-growing strains of soybean bradyrhizobia with massive insertion sequences.</title>
        <authorList>
            <person name="Iida T."/>
            <person name="Minamisawa K."/>
        </authorList>
    </citation>
    <scope>NUCLEOTIDE SEQUENCE [LARGE SCALE GENOMIC DNA]</scope>
    <source>
        <strain evidence="5 6">NK6</strain>
    </source>
</reference>
<accession>A0A0E3VXF6</accession>
<sequence length="109" mass="12337">MDWLVDPAPTCEITLAEEQEAKQRRLALANALANLNARERNIFTARWLNEESTTLEELAAEYGVSRERVRQIEERAFQKVKAAMLTSRHEANGPPSSRAKEMKQGVARA</sequence>
<protein>
    <submittedName>
        <fullName evidence="5">RNA polymerase factor sigma-32</fullName>
    </submittedName>
</protein>
<feature type="domain" description="RNA polymerase sigma-70" evidence="4">
    <location>
        <begin position="54"/>
        <end position="80"/>
    </location>
</feature>
<evidence type="ECO:0000313" key="5">
    <source>
        <dbReference type="EMBL" id="BAR62575.1"/>
    </source>
</evidence>
<dbReference type="PANTHER" id="PTHR30376:SF3">
    <property type="entry name" value="RNA POLYMERASE SIGMA FACTOR RPOH"/>
    <property type="match status" value="1"/>
</dbReference>
<dbReference type="InterPro" id="IPR000943">
    <property type="entry name" value="RNA_pol_sigma70"/>
</dbReference>
<dbReference type="PRINTS" id="PR00046">
    <property type="entry name" value="SIGMA70FCT"/>
</dbReference>
<proteinExistence type="inferred from homology"/>
<feature type="coiled-coil region" evidence="2">
    <location>
        <begin position="18"/>
        <end position="75"/>
    </location>
</feature>
<dbReference type="InterPro" id="IPR014284">
    <property type="entry name" value="RNA_pol_sigma-70_dom"/>
</dbReference>
<organism evidence="5 6">
    <name type="scientific">Bradyrhizobium diazoefficiens</name>
    <dbReference type="NCBI Taxonomy" id="1355477"/>
    <lineage>
        <taxon>Bacteria</taxon>
        <taxon>Pseudomonadati</taxon>
        <taxon>Pseudomonadota</taxon>
        <taxon>Alphaproteobacteria</taxon>
        <taxon>Hyphomicrobiales</taxon>
        <taxon>Nitrobacteraceae</taxon>
        <taxon>Bradyrhizobium</taxon>
    </lineage>
</organism>
<dbReference type="PANTHER" id="PTHR30376">
    <property type="entry name" value="SIGMA FACTOR RPOH HEAT SHOCK RELATED"/>
    <property type="match status" value="1"/>
</dbReference>
<dbReference type="NCBIfam" id="TIGR02937">
    <property type="entry name" value="sigma70-ECF"/>
    <property type="match status" value="1"/>
</dbReference>
<dbReference type="GO" id="GO:0003700">
    <property type="term" value="F:DNA-binding transcription factor activity"/>
    <property type="evidence" value="ECO:0007669"/>
    <property type="project" value="InterPro"/>
</dbReference>
<dbReference type="InterPro" id="IPR013324">
    <property type="entry name" value="RNA_pol_sigma_r3/r4-like"/>
</dbReference>
<evidence type="ECO:0000256" key="1">
    <source>
        <dbReference type="ARBA" id="ARBA00007788"/>
    </source>
</evidence>
<dbReference type="InterPro" id="IPR036388">
    <property type="entry name" value="WH-like_DNA-bd_sf"/>
</dbReference>
<name>A0A0E3VXF6_9BRAD</name>
<dbReference type="SUPFAM" id="SSF88659">
    <property type="entry name" value="Sigma3 and sigma4 domains of RNA polymerase sigma factors"/>
    <property type="match status" value="1"/>
</dbReference>
<evidence type="ECO:0000256" key="2">
    <source>
        <dbReference type="SAM" id="Coils"/>
    </source>
</evidence>